<comment type="caution">
    <text evidence="1">The sequence shown here is derived from an EMBL/GenBank/DDBJ whole genome shotgun (WGS) entry which is preliminary data.</text>
</comment>
<dbReference type="InterPro" id="IPR032595">
    <property type="entry name" value="DUF4905"/>
</dbReference>
<reference evidence="2" key="1">
    <citation type="submission" date="2018-08" db="EMBL/GenBank/DDBJ databases">
        <authorList>
            <person name="Liu Z.-W."/>
            <person name="Du Z.-J."/>
        </authorList>
    </citation>
    <scope>NUCLEOTIDE SEQUENCE [LARGE SCALE GENOMIC DNA]</scope>
    <source>
        <strain evidence="2">H4X</strain>
    </source>
</reference>
<dbReference type="EMBL" id="QRGR01000038">
    <property type="protein sequence ID" value="RDV11809.1"/>
    <property type="molecule type" value="Genomic_DNA"/>
</dbReference>
<evidence type="ECO:0000313" key="1">
    <source>
        <dbReference type="EMBL" id="RDV11809.1"/>
    </source>
</evidence>
<dbReference type="Proteomes" id="UP000256708">
    <property type="component" value="Unassembled WGS sequence"/>
</dbReference>
<dbReference type="AlphaFoldDB" id="A0A3D8L2V4"/>
<dbReference type="OrthoDB" id="849670at2"/>
<organism evidence="1 2">
    <name type="scientific">Pontibacter diazotrophicus</name>
    <dbReference type="NCBI Taxonomy" id="1400979"/>
    <lineage>
        <taxon>Bacteria</taxon>
        <taxon>Pseudomonadati</taxon>
        <taxon>Bacteroidota</taxon>
        <taxon>Cytophagia</taxon>
        <taxon>Cytophagales</taxon>
        <taxon>Hymenobacteraceae</taxon>
        <taxon>Pontibacter</taxon>
    </lineage>
</organism>
<keyword evidence="2" id="KW-1185">Reference proteome</keyword>
<gene>
    <name evidence="1" type="ORF">DXT99_23785</name>
</gene>
<sequence>MWRIRLDTAANRLALEVRDADLLLASFYTLDVSAYTLMPLPLPQAQSWWQGLEDAQGGFLFLHGYGDRKLGQHKGIRAIAAASGKVAWEVPELAFYGFVPDGVFAYPAATPEAPFDVLQLDTGQPVRTGVPQQQAADEVVHFGHTRFRNAVFPVLYLAGEAYFDEVKNFLSTQLHTAVVSGLEYAETDTALVVSYYERAVDNTLKNYVAVFDLDGSLLLKEQLADGLSGIGSDTFFIFMHDLYFIRNKTSLEVYRLLA</sequence>
<evidence type="ECO:0000313" key="2">
    <source>
        <dbReference type="Proteomes" id="UP000256708"/>
    </source>
</evidence>
<protein>
    <submittedName>
        <fullName evidence="1">DUF4905 domain-containing protein</fullName>
    </submittedName>
</protein>
<accession>A0A3D8L2V4</accession>
<name>A0A3D8L2V4_9BACT</name>
<dbReference type="Pfam" id="PF16248">
    <property type="entry name" value="DUF4905"/>
    <property type="match status" value="1"/>
</dbReference>
<dbReference type="RefSeq" id="WP_115568092.1">
    <property type="nucleotide sequence ID" value="NZ_QRGR01000038.1"/>
</dbReference>
<proteinExistence type="predicted"/>